<evidence type="ECO:0000313" key="2">
    <source>
        <dbReference type="EMBL" id="SFV70162.1"/>
    </source>
</evidence>
<protein>
    <submittedName>
        <fullName evidence="2">Membrane protein</fullName>
    </submittedName>
</protein>
<keyword evidence="1" id="KW-0472">Membrane</keyword>
<gene>
    <name evidence="2" type="ORF">MNB_SV-3-751</name>
</gene>
<sequence length="159" mass="18266">MQLNDILEENSIKAISKKTKIAEENLENLLNKNFDALKKIKTLGFISIIEREYHVDLSTFKEEAKAYYGDTQAVQSVTLNQSVLEEKKGKSKIFILFIFILLGVTTWYFLVQFDKKNLSKLIPFINESFIGSKKIDSIDVKDLNVQKVNVAVSVEEENR</sequence>
<reference evidence="2" key="1">
    <citation type="submission" date="2016-10" db="EMBL/GenBank/DDBJ databases">
        <authorList>
            <person name="de Groot N.N."/>
        </authorList>
    </citation>
    <scope>NUCLEOTIDE SEQUENCE</scope>
</reference>
<name>A0A1W1CWX2_9ZZZZ</name>
<evidence type="ECO:0000256" key="1">
    <source>
        <dbReference type="SAM" id="Phobius"/>
    </source>
</evidence>
<dbReference type="AlphaFoldDB" id="A0A1W1CWX2"/>
<feature type="transmembrane region" description="Helical" evidence="1">
    <location>
        <begin position="93"/>
        <end position="111"/>
    </location>
</feature>
<proteinExistence type="predicted"/>
<organism evidence="2">
    <name type="scientific">hydrothermal vent metagenome</name>
    <dbReference type="NCBI Taxonomy" id="652676"/>
    <lineage>
        <taxon>unclassified sequences</taxon>
        <taxon>metagenomes</taxon>
        <taxon>ecological metagenomes</taxon>
    </lineage>
</organism>
<keyword evidence="1" id="KW-0812">Transmembrane</keyword>
<accession>A0A1W1CWX2</accession>
<keyword evidence="1" id="KW-1133">Transmembrane helix</keyword>
<dbReference type="EMBL" id="FPHI01000045">
    <property type="protein sequence ID" value="SFV70162.1"/>
    <property type="molecule type" value="Genomic_DNA"/>
</dbReference>